<name>A0A7T4R094_9GAMM</name>
<sequence length="69" mass="8357">MDERQLRSLERKIDELIELCDQLDRENRELKADAQNWRSEREQLIEKTDTARAKVEAMIQRLRTLEKDS</sequence>
<gene>
    <name evidence="2" type="ORF">I6N98_17205</name>
</gene>
<keyword evidence="3" id="KW-1185">Reference proteome</keyword>
<accession>A0A7T4R094</accession>
<dbReference type="RefSeq" id="WP_198569553.1">
    <property type="nucleotide sequence ID" value="NZ_CP066167.1"/>
</dbReference>
<evidence type="ECO:0000256" key="1">
    <source>
        <dbReference type="SAM" id="Coils"/>
    </source>
</evidence>
<evidence type="ECO:0000313" key="2">
    <source>
        <dbReference type="EMBL" id="QQD18055.1"/>
    </source>
</evidence>
<keyword evidence="1" id="KW-0175">Coiled coil</keyword>
<reference evidence="2 3" key="1">
    <citation type="submission" date="2020-12" db="EMBL/GenBank/DDBJ databases">
        <authorList>
            <person name="Shan Y."/>
        </authorList>
    </citation>
    <scope>NUCLEOTIDE SEQUENCE [LARGE SCALE GENOMIC DNA]</scope>
    <source>
        <strain evidence="3">csc3.9</strain>
    </source>
</reference>
<proteinExistence type="predicted"/>
<protein>
    <submittedName>
        <fullName evidence="2">TIGR02449 family protein</fullName>
    </submittedName>
</protein>
<organism evidence="2 3">
    <name type="scientific">Spongiibacter nanhainus</name>
    <dbReference type="NCBI Taxonomy" id="2794344"/>
    <lineage>
        <taxon>Bacteria</taxon>
        <taxon>Pseudomonadati</taxon>
        <taxon>Pseudomonadota</taxon>
        <taxon>Gammaproteobacteria</taxon>
        <taxon>Cellvibrionales</taxon>
        <taxon>Spongiibacteraceae</taxon>
        <taxon>Spongiibacter</taxon>
    </lineage>
</organism>
<dbReference type="EMBL" id="CP066167">
    <property type="protein sequence ID" value="QQD18055.1"/>
    <property type="molecule type" value="Genomic_DNA"/>
</dbReference>
<dbReference type="Proteomes" id="UP000596063">
    <property type="component" value="Chromosome"/>
</dbReference>
<dbReference type="InterPro" id="IPR012662">
    <property type="entry name" value="CHP02449"/>
</dbReference>
<feature type="coiled-coil region" evidence="1">
    <location>
        <begin position="6"/>
        <end position="68"/>
    </location>
</feature>
<evidence type="ECO:0000313" key="3">
    <source>
        <dbReference type="Proteomes" id="UP000596063"/>
    </source>
</evidence>
<dbReference type="AlphaFoldDB" id="A0A7T4R094"/>
<dbReference type="NCBIfam" id="TIGR02449">
    <property type="entry name" value="TIGR02449 family protein"/>
    <property type="match status" value="1"/>
</dbReference>
<dbReference type="KEGG" id="snan:I6N98_17205"/>